<keyword evidence="2" id="KW-0902">Two-component regulatory system</keyword>
<dbReference type="PANTHER" id="PTHR48111">
    <property type="entry name" value="REGULATOR OF RPOS"/>
    <property type="match status" value="1"/>
</dbReference>
<dbReference type="EMBL" id="UOFU01000118">
    <property type="protein sequence ID" value="VAW97445.1"/>
    <property type="molecule type" value="Genomic_DNA"/>
</dbReference>
<dbReference type="CDD" id="cd00383">
    <property type="entry name" value="trans_reg_C"/>
    <property type="match status" value="1"/>
</dbReference>
<proteinExistence type="predicted"/>
<name>A0A3B0ZV63_9ZZZZ</name>
<protein>
    <recommendedName>
        <fullName evidence="9">Two-component transcriptional response regulator, LuxR family</fullName>
    </recommendedName>
</protein>
<evidence type="ECO:0000259" key="7">
    <source>
        <dbReference type="PROSITE" id="PS51755"/>
    </source>
</evidence>
<dbReference type="InterPro" id="IPR011006">
    <property type="entry name" value="CheY-like_superfamily"/>
</dbReference>
<dbReference type="Gene3D" id="3.40.50.2300">
    <property type="match status" value="1"/>
</dbReference>
<dbReference type="Pfam" id="PF00486">
    <property type="entry name" value="Trans_reg_C"/>
    <property type="match status" value="1"/>
</dbReference>
<evidence type="ECO:0000313" key="8">
    <source>
        <dbReference type="EMBL" id="VAW97445.1"/>
    </source>
</evidence>
<dbReference type="FunFam" id="1.10.10.10:FF:000005">
    <property type="entry name" value="Two-component system response regulator"/>
    <property type="match status" value="1"/>
</dbReference>
<gene>
    <name evidence="8" type="ORF">MNBD_GAMMA20-576</name>
</gene>
<keyword evidence="4" id="KW-0238">DNA-binding</keyword>
<feature type="domain" description="OmpR/PhoB-type" evidence="7">
    <location>
        <begin position="124"/>
        <end position="222"/>
    </location>
</feature>
<sequence length="231" mass="26319">MRVLVVEDELRLREELATRLRQEGFVVDQAADGEEGQYLGREYPIDVGVVDLGLPKLSGIDLIRQLRSEGKAFPILILTARDRWQDKVEGLEAGGDDYLVKPFHMEELLARLKALMRRSAGWTQSELIFGSLHIDIGTQQVIVDEKSIELTAYEYRVLEYLVLRAGQVVSKSELTEHIYDQDFDRDSNVIEVFIGRLRRKLDPDGALGVIETLRGRGYRFALTPTSENRNT</sequence>
<accession>A0A3B0ZV63</accession>
<keyword evidence="1" id="KW-0597">Phosphoprotein</keyword>
<dbReference type="CDD" id="cd19934">
    <property type="entry name" value="REC_OmpR_EcPhoP-like"/>
    <property type="match status" value="1"/>
</dbReference>
<dbReference type="GO" id="GO:0006355">
    <property type="term" value="P:regulation of DNA-templated transcription"/>
    <property type="evidence" value="ECO:0007669"/>
    <property type="project" value="InterPro"/>
</dbReference>
<dbReference type="InterPro" id="IPR039420">
    <property type="entry name" value="WalR-like"/>
</dbReference>
<evidence type="ECO:0000256" key="5">
    <source>
        <dbReference type="ARBA" id="ARBA00023163"/>
    </source>
</evidence>
<dbReference type="PROSITE" id="PS50110">
    <property type="entry name" value="RESPONSE_REGULATORY"/>
    <property type="match status" value="1"/>
</dbReference>
<reference evidence="8" key="1">
    <citation type="submission" date="2018-06" db="EMBL/GenBank/DDBJ databases">
        <authorList>
            <person name="Zhirakovskaya E."/>
        </authorList>
    </citation>
    <scope>NUCLEOTIDE SEQUENCE</scope>
</reference>
<keyword evidence="3" id="KW-0805">Transcription regulation</keyword>
<evidence type="ECO:0008006" key="9">
    <source>
        <dbReference type="Google" id="ProtNLM"/>
    </source>
</evidence>
<organism evidence="8">
    <name type="scientific">hydrothermal vent metagenome</name>
    <dbReference type="NCBI Taxonomy" id="652676"/>
    <lineage>
        <taxon>unclassified sequences</taxon>
        <taxon>metagenomes</taxon>
        <taxon>ecological metagenomes</taxon>
    </lineage>
</organism>
<dbReference type="GO" id="GO:0000156">
    <property type="term" value="F:phosphorelay response regulator activity"/>
    <property type="evidence" value="ECO:0007669"/>
    <property type="project" value="TreeGrafter"/>
</dbReference>
<evidence type="ECO:0000256" key="3">
    <source>
        <dbReference type="ARBA" id="ARBA00023015"/>
    </source>
</evidence>
<evidence type="ECO:0000256" key="2">
    <source>
        <dbReference type="ARBA" id="ARBA00023012"/>
    </source>
</evidence>
<keyword evidence="5" id="KW-0804">Transcription</keyword>
<dbReference type="Gene3D" id="6.10.250.690">
    <property type="match status" value="1"/>
</dbReference>
<dbReference type="Pfam" id="PF00072">
    <property type="entry name" value="Response_reg"/>
    <property type="match status" value="1"/>
</dbReference>
<evidence type="ECO:0000259" key="6">
    <source>
        <dbReference type="PROSITE" id="PS50110"/>
    </source>
</evidence>
<dbReference type="GO" id="GO:0005829">
    <property type="term" value="C:cytosol"/>
    <property type="evidence" value="ECO:0007669"/>
    <property type="project" value="TreeGrafter"/>
</dbReference>
<dbReference type="InterPro" id="IPR036388">
    <property type="entry name" value="WH-like_DNA-bd_sf"/>
</dbReference>
<feature type="domain" description="Response regulatory" evidence="6">
    <location>
        <begin position="2"/>
        <end position="116"/>
    </location>
</feature>
<dbReference type="PROSITE" id="PS51755">
    <property type="entry name" value="OMPR_PHOB"/>
    <property type="match status" value="1"/>
</dbReference>
<dbReference type="InterPro" id="IPR001867">
    <property type="entry name" value="OmpR/PhoB-type_DNA-bd"/>
</dbReference>
<dbReference type="SMART" id="SM00862">
    <property type="entry name" value="Trans_reg_C"/>
    <property type="match status" value="1"/>
</dbReference>
<dbReference type="FunFam" id="3.40.50.2300:FF:000002">
    <property type="entry name" value="DNA-binding response regulator PhoP"/>
    <property type="match status" value="1"/>
</dbReference>
<dbReference type="SMART" id="SM00448">
    <property type="entry name" value="REC"/>
    <property type="match status" value="1"/>
</dbReference>
<evidence type="ECO:0000256" key="1">
    <source>
        <dbReference type="ARBA" id="ARBA00022553"/>
    </source>
</evidence>
<dbReference type="SUPFAM" id="SSF52172">
    <property type="entry name" value="CheY-like"/>
    <property type="match status" value="1"/>
</dbReference>
<dbReference type="Gene3D" id="1.10.10.10">
    <property type="entry name" value="Winged helix-like DNA-binding domain superfamily/Winged helix DNA-binding domain"/>
    <property type="match status" value="1"/>
</dbReference>
<dbReference type="GO" id="GO:0032993">
    <property type="term" value="C:protein-DNA complex"/>
    <property type="evidence" value="ECO:0007669"/>
    <property type="project" value="TreeGrafter"/>
</dbReference>
<dbReference type="GO" id="GO:0000976">
    <property type="term" value="F:transcription cis-regulatory region binding"/>
    <property type="evidence" value="ECO:0007669"/>
    <property type="project" value="TreeGrafter"/>
</dbReference>
<evidence type="ECO:0000256" key="4">
    <source>
        <dbReference type="ARBA" id="ARBA00023125"/>
    </source>
</evidence>
<dbReference type="PANTHER" id="PTHR48111:SF71">
    <property type="entry name" value="TRANSCRIPTIONAL REGULATORY PROTEIN PHOP"/>
    <property type="match status" value="1"/>
</dbReference>
<dbReference type="AlphaFoldDB" id="A0A3B0ZV63"/>
<dbReference type="InterPro" id="IPR001789">
    <property type="entry name" value="Sig_transdc_resp-reg_receiver"/>
</dbReference>